<sequence>VSEKHQEYVRFCIFYINLQGIAEGKPPKGLAWPVKGQQKVNLDVDGAWALADMYSMGLLKTMLSEDKEKEEKYHRKK</sequence>
<organism evidence="1 2">
    <name type="scientific">Allacma fusca</name>
    <dbReference type="NCBI Taxonomy" id="39272"/>
    <lineage>
        <taxon>Eukaryota</taxon>
        <taxon>Metazoa</taxon>
        <taxon>Ecdysozoa</taxon>
        <taxon>Arthropoda</taxon>
        <taxon>Hexapoda</taxon>
        <taxon>Collembola</taxon>
        <taxon>Symphypleona</taxon>
        <taxon>Sminthuridae</taxon>
        <taxon>Allacma</taxon>
    </lineage>
</organism>
<dbReference type="EMBL" id="CAJVCH010571035">
    <property type="protein sequence ID" value="CAG7836455.1"/>
    <property type="molecule type" value="Genomic_DNA"/>
</dbReference>
<evidence type="ECO:0000313" key="2">
    <source>
        <dbReference type="Proteomes" id="UP000708208"/>
    </source>
</evidence>
<gene>
    <name evidence="1" type="ORF">AFUS01_LOCUS45697</name>
</gene>
<feature type="non-terminal residue" evidence="1">
    <location>
        <position position="1"/>
    </location>
</feature>
<accession>A0A8J2LNQ9</accession>
<dbReference type="Proteomes" id="UP000708208">
    <property type="component" value="Unassembled WGS sequence"/>
</dbReference>
<comment type="caution">
    <text evidence="1">The sequence shown here is derived from an EMBL/GenBank/DDBJ whole genome shotgun (WGS) entry which is preliminary data.</text>
</comment>
<reference evidence="1" key="1">
    <citation type="submission" date="2021-06" db="EMBL/GenBank/DDBJ databases">
        <authorList>
            <person name="Hodson N. C."/>
            <person name="Mongue J. A."/>
            <person name="Jaron S. K."/>
        </authorList>
    </citation>
    <scope>NUCLEOTIDE SEQUENCE</scope>
</reference>
<name>A0A8J2LNQ9_9HEXA</name>
<dbReference type="AlphaFoldDB" id="A0A8J2LNQ9"/>
<keyword evidence="2" id="KW-1185">Reference proteome</keyword>
<evidence type="ECO:0000313" key="1">
    <source>
        <dbReference type="EMBL" id="CAG7836455.1"/>
    </source>
</evidence>
<protein>
    <submittedName>
        <fullName evidence="1">Uncharacterized protein</fullName>
    </submittedName>
</protein>
<proteinExistence type="predicted"/>